<sequence>MKKYNLNFLRNQVHLAIKPSSPCHKQPRSFLEMMDDTACSSKQAHQWSAVRCAQILPLYLIEEARAIYDSLDGETKSTWKNLTDALASKLKKLNSKESARRILASRKQNAMESILEYAQTIRGLINKAFPENSFTQIDGETPEARIERIKSWRDDIAKDYFRNGLRMEIKEKLAFQTTNNMEETINQAKEIEEIQKALKEDKFRLYQNNLTEKALLEVNAVRAEVNAIKEKVEQSRTSPQQSWRGGQRNEWRGRGNFPARGNWNSGWNRGSREFRENRNGFQSNWRGNFNNRAGGFQGRWGQRRGAGSFT</sequence>
<feature type="compositionally biased region" description="Polar residues" evidence="1">
    <location>
        <begin position="235"/>
        <end position="244"/>
    </location>
</feature>
<evidence type="ECO:0000256" key="1">
    <source>
        <dbReference type="SAM" id="MobiDB-lite"/>
    </source>
</evidence>
<dbReference type="AlphaFoldDB" id="A0A1I8BCM1"/>
<protein>
    <submittedName>
        <fullName evidence="3">DUF148 domain-containing protein</fullName>
    </submittedName>
</protein>
<accession>A0A1I8BCM1</accession>
<evidence type="ECO:0000313" key="2">
    <source>
        <dbReference type="Proteomes" id="UP000095281"/>
    </source>
</evidence>
<organism evidence="2 3">
    <name type="scientific">Meloidogyne hapla</name>
    <name type="common">Root-knot nematode worm</name>
    <dbReference type="NCBI Taxonomy" id="6305"/>
    <lineage>
        <taxon>Eukaryota</taxon>
        <taxon>Metazoa</taxon>
        <taxon>Ecdysozoa</taxon>
        <taxon>Nematoda</taxon>
        <taxon>Chromadorea</taxon>
        <taxon>Rhabditida</taxon>
        <taxon>Tylenchina</taxon>
        <taxon>Tylenchomorpha</taxon>
        <taxon>Tylenchoidea</taxon>
        <taxon>Meloidogynidae</taxon>
        <taxon>Meloidogyninae</taxon>
        <taxon>Meloidogyne</taxon>
    </lineage>
</organism>
<dbReference type="WBParaSite" id="MhA1_Contig1842.frz3.gene2">
    <property type="protein sequence ID" value="MhA1_Contig1842.frz3.gene2"/>
    <property type="gene ID" value="MhA1_Contig1842.frz3.gene2"/>
</dbReference>
<keyword evidence="2" id="KW-1185">Reference proteome</keyword>
<feature type="compositionally biased region" description="Low complexity" evidence="1">
    <location>
        <begin position="299"/>
        <end position="310"/>
    </location>
</feature>
<proteinExistence type="predicted"/>
<feature type="region of interest" description="Disordered" evidence="1">
    <location>
        <begin position="285"/>
        <end position="310"/>
    </location>
</feature>
<reference evidence="3" key="1">
    <citation type="submission" date="2016-11" db="UniProtKB">
        <authorList>
            <consortium name="WormBaseParasite"/>
        </authorList>
    </citation>
    <scope>IDENTIFICATION</scope>
</reference>
<dbReference type="Proteomes" id="UP000095281">
    <property type="component" value="Unplaced"/>
</dbReference>
<name>A0A1I8BCM1_MELHA</name>
<evidence type="ECO:0000313" key="3">
    <source>
        <dbReference type="WBParaSite" id="MhA1_Contig1842.frz3.gene2"/>
    </source>
</evidence>
<feature type="region of interest" description="Disordered" evidence="1">
    <location>
        <begin position="231"/>
        <end position="265"/>
    </location>
</feature>